<name>A0ABX0KC44_9PROT</name>
<comment type="caution">
    <text evidence="3">The sequence shown here is derived from an EMBL/GenBank/DDBJ whole genome shotgun (WGS) entry which is preliminary data.</text>
</comment>
<evidence type="ECO:0000256" key="1">
    <source>
        <dbReference type="SAM" id="MobiDB-lite"/>
    </source>
</evidence>
<accession>A0ABX0KC44</accession>
<gene>
    <name evidence="3" type="ORF">GOB84_15960</name>
</gene>
<feature type="transmembrane region" description="Helical" evidence="2">
    <location>
        <begin position="301"/>
        <end position="328"/>
    </location>
</feature>
<sequence>MSDRRGRVRDGLALAHALPDRSLVAMVAAMSLLAALTWAGVFGAQSLSARWAQGAENLITVQVPDPEKPATQAGTTERPPDNRQNQAGSQRPRIDAVMEALQGQPDVSTVHRLNAQELDQLLTPWLGSSGAAALPLPGVIEIHLAPGMNLTKDVSSRIAALAPGTLIERNDDWRRRLQVVARSLVACAALAIILVSGIGAAVIGMATRLGLGARRESIMILHGLGAADGYVASRFGSRVAGLSLMGGVVGTMLGVPPIVIVTQLMAPLSGPQATMEPAQDGEAIISGFFGSLMDSHVPSGLISGLVCVPIAAAVIGWLTAQIIVRVWLRRLP</sequence>
<dbReference type="RefSeq" id="WP_173578473.1">
    <property type="nucleotide sequence ID" value="NZ_WOSW01000048.1"/>
</dbReference>
<feature type="region of interest" description="Disordered" evidence="1">
    <location>
        <begin position="60"/>
        <end position="91"/>
    </location>
</feature>
<dbReference type="PANTHER" id="PTHR47755">
    <property type="entry name" value="CELL DIVISION PROTEIN FTSX"/>
    <property type="match status" value="1"/>
</dbReference>
<dbReference type="PANTHER" id="PTHR47755:SF1">
    <property type="entry name" value="CELL DIVISION PROTEIN FTSX"/>
    <property type="match status" value="1"/>
</dbReference>
<dbReference type="EMBL" id="WOSW01000048">
    <property type="protein sequence ID" value="NHO34009.1"/>
    <property type="molecule type" value="Genomic_DNA"/>
</dbReference>
<evidence type="ECO:0000313" key="4">
    <source>
        <dbReference type="Proteomes" id="UP000615326"/>
    </source>
</evidence>
<keyword evidence="3" id="KW-0132">Cell division</keyword>
<feature type="transmembrane region" description="Helical" evidence="2">
    <location>
        <begin position="218"/>
        <end position="235"/>
    </location>
</feature>
<proteinExistence type="predicted"/>
<evidence type="ECO:0000256" key="2">
    <source>
        <dbReference type="SAM" id="Phobius"/>
    </source>
</evidence>
<keyword evidence="2" id="KW-1133">Transmembrane helix</keyword>
<dbReference type="Proteomes" id="UP000615326">
    <property type="component" value="Unassembled WGS sequence"/>
</dbReference>
<evidence type="ECO:0000313" key="3">
    <source>
        <dbReference type="EMBL" id="NHO34009.1"/>
    </source>
</evidence>
<dbReference type="GO" id="GO:0051301">
    <property type="term" value="P:cell division"/>
    <property type="evidence" value="ECO:0007669"/>
    <property type="project" value="UniProtKB-KW"/>
</dbReference>
<feature type="transmembrane region" description="Helical" evidence="2">
    <location>
        <begin position="23"/>
        <end position="44"/>
    </location>
</feature>
<keyword evidence="4" id="KW-1185">Reference proteome</keyword>
<protein>
    <submittedName>
        <fullName evidence="3">Cell division protein FtsX</fullName>
    </submittedName>
</protein>
<keyword evidence="2" id="KW-0472">Membrane</keyword>
<feature type="transmembrane region" description="Helical" evidence="2">
    <location>
        <begin position="242"/>
        <end position="266"/>
    </location>
</feature>
<dbReference type="InterPro" id="IPR004513">
    <property type="entry name" value="FtsX"/>
</dbReference>
<keyword evidence="2" id="KW-0812">Transmembrane</keyword>
<organism evidence="3 4">
    <name type="scientific">Acetobacter fallax</name>
    <dbReference type="NCBI Taxonomy" id="1737473"/>
    <lineage>
        <taxon>Bacteria</taxon>
        <taxon>Pseudomonadati</taxon>
        <taxon>Pseudomonadota</taxon>
        <taxon>Alphaproteobacteria</taxon>
        <taxon>Acetobacterales</taxon>
        <taxon>Acetobacteraceae</taxon>
        <taxon>Acetobacter</taxon>
    </lineage>
</organism>
<reference evidence="3 4" key="1">
    <citation type="journal article" date="2020" name="Int. J. Syst. Evol. Microbiol.">
        <title>Novel acetic acid bacteria from cider fermentations: Acetobacter conturbans sp. nov. and Acetobacter fallax sp. nov.</title>
        <authorList>
            <person name="Sombolestani A.S."/>
            <person name="Cleenwerck I."/>
            <person name="Cnockaert M."/>
            <person name="Borremans W."/>
            <person name="Wieme A.D."/>
            <person name="De Vuyst L."/>
            <person name="Vandamme P."/>
        </authorList>
    </citation>
    <scope>NUCLEOTIDE SEQUENCE [LARGE SCALE GENOMIC DNA]</scope>
    <source>
        <strain evidence="3 4">LMG 1637</strain>
    </source>
</reference>
<keyword evidence="3" id="KW-0131">Cell cycle</keyword>
<feature type="transmembrane region" description="Helical" evidence="2">
    <location>
        <begin position="184"/>
        <end position="206"/>
    </location>
</feature>